<dbReference type="NCBIfam" id="NF033441">
    <property type="entry name" value="BREX_BrxC"/>
    <property type="match status" value="1"/>
</dbReference>
<evidence type="ECO:0000259" key="2">
    <source>
        <dbReference type="Pfam" id="PF25792"/>
    </source>
</evidence>
<evidence type="ECO:0000259" key="3">
    <source>
        <dbReference type="Pfam" id="PF25796"/>
    </source>
</evidence>
<accession>A0ABW3NL58</accession>
<evidence type="ECO:0000259" key="1">
    <source>
        <dbReference type="Pfam" id="PF25791"/>
    </source>
</evidence>
<dbReference type="Pfam" id="PF25791">
    <property type="entry name" value="WHD_BREX_BrxC"/>
    <property type="match status" value="1"/>
</dbReference>
<feature type="domain" description="Probable ATP-binding protein BrxC alpha-helical" evidence="2">
    <location>
        <begin position="865"/>
        <end position="986"/>
    </location>
</feature>
<organism evidence="4 5">
    <name type="scientific">Oceanobacillus locisalsi</name>
    <dbReference type="NCBI Taxonomy" id="546107"/>
    <lineage>
        <taxon>Bacteria</taxon>
        <taxon>Bacillati</taxon>
        <taxon>Bacillota</taxon>
        <taxon>Bacilli</taxon>
        <taxon>Bacillales</taxon>
        <taxon>Bacillaceae</taxon>
        <taxon>Oceanobacillus</taxon>
    </lineage>
</organism>
<dbReference type="Pfam" id="PF25796">
    <property type="entry name" value="BREX_BrxC_4th"/>
    <property type="match status" value="1"/>
</dbReference>
<feature type="domain" description="Probable ATP-binding protein BrxC 4th six-stranded beta-sheet" evidence="3">
    <location>
        <begin position="555"/>
        <end position="728"/>
    </location>
</feature>
<dbReference type="InterPro" id="IPR058036">
    <property type="entry name" value="BREX_BrxC_4th"/>
</dbReference>
<comment type="caution">
    <text evidence="4">The sequence shown here is derived from an EMBL/GenBank/DDBJ whole genome shotgun (WGS) entry which is preliminary data.</text>
</comment>
<evidence type="ECO:0000313" key="4">
    <source>
        <dbReference type="EMBL" id="MFD1067998.1"/>
    </source>
</evidence>
<feature type="domain" description="Probable ATP-binding protein BrxC winged helix-turn-helix" evidence="1">
    <location>
        <begin position="735"/>
        <end position="858"/>
    </location>
</feature>
<protein>
    <submittedName>
        <fullName evidence="4">BREX system P-loop protein BrxC</fullName>
    </submittedName>
</protein>
<dbReference type="Pfam" id="PF25792">
    <property type="entry name" value="BREX_BrxC_helical"/>
    <property type="match status" value="1"/>
</dbReference>
<dbReference type="Proteomes" id="UP001597041">
    <property type="component" value="Unassembled WGS sequence"/>
</dbReference>
<dbReference type="SUPFAM" id="SSF52540">
    <property type="entry name" value="P-loop containing nucleoside triphosphate hydrolases"/>
    <property type="match status" value="1"/>
</dbReference>
<dbReference type="InterPro" id="IPR047679">
    <property type="entry name" value="BREX_BrxC"/>
</dbReference>
<name>A0ABW3NL58_9BACI</name>
<evidence type="ECO:0000313" key="5">
    <source>
        <dbReference type="Proteomes" id="UP001597041"/>
    </source>
</evidence>
<dbReference type="RefSeq" id="WP_379594172.1">
    <property type="nucleotide sequence ID" value="NZ_JBHTKK010000033.1"/>
</dbReference>
<gene>
    <name evidence="4" type="primary">brxC</name>
    <name evidence="4" type="ORF">ACFQ19_18535</name>
</gene>
<keyword evidence="5" id="KW-1185">Reference proteome</keyword>
<dbReference type="InterPro" id="IPR058037">
    <property type="entry name" value="BREX_BrxC_helical"/>
</dbReference>
<dbReference type="InterPro" id="IPR058038">
    <property type="entry name" value="BREX_BrxC_wHTH"/>
</dbReference>
<dbReference type="EMBL" id="JBHTKK010000033">
    <property type="protein sequence ID" value="MFD1067998.1"/>
    <property type="molecule type" value="Genomic_DNA"/>
</dbReference>
<reference evidence="5" key="1">
    <citation type="journal article" date="2019" name="Int. J. Syst. Evol. Microbiol.">
        <title>The Global Catalogue of Microorganisms (GCM) 10K type strain sequencing project: providing services to taxonomists for standard genome sequencing and annotation.</title>
        <authorList>
            <consortium name="The Broad Institute Genomics Platform"/>
            <consortium name="The Broad Institute Genome Sequencing Center for Infectious Disease"/>
            <person name="Wu L."/>
            <person name="Ma J."/>
        </authorList>
    </citation>
    <scope>NUCLEOTIDE SEQUENCE [LARGE SCALE GENOMIC DNA]</scope>
    <source>
        <strain evidence="5">CCUG 56608</strain>
    </source>
</reference>
<dbReference type="InterPro" id="IPR027417">
    <property type="entry name" value="P-loop_NTPase"/>
</dbReference>
<sequence>MQIRKMFDREIDRDIKGVIKIGQDDSENIQQELEEYVVTDELHKHIGEFFAAYRKGIEQPTDEIGVWISGFFGSGKSHFLKILSYLVENREINGKRAIDYFDDKIKNSKIREDMQKAGDITTDVVLFDIDAKSESDAMAGKDSIVKVLNKVFNEMQGFCGAIPWIAEIERKMHRDGTYETFKANFQEISDSKWEDAREDFYYEEDAIIEALSQSTQMSEEAARNWFERAEQEFSISIDRFAKRVKEYIDEQGDNHHIAFMIDEVGQFIGDNSNAMLNLQTIVHELGQQCKGKAWIAVTSQEDIDSVLAVKGNDFSKIQGRFDTKLSLSSAFVDEVIRKRILTKNEAGTETLEEVYRKNQFILQNLLTFTENSAEMKKYANQEDFIGVYPFVPYQFNLLQKVFTGVRIHGASGKHLAEGERSLLSAFQESAIRFADEEEGLLVPFSAFYETIETFLDSSIRTVIIQAGNNEKLESYDIDVLKLLFLIKYVKEMPASLENIATLMVDHMDTDKLERKKIIESSLSRLIGQTLIQKNGEEYVFLTNDEQDVNREIKNMHVETSEVVMKIGEEIFEGIYRDKKFRYSTKHHFPFNAIIDDRPVRTQSSDIGIRVLTPYADAAMDYNQSELKMMSLRENNVIFKLPSDTSYLEEMEEILKIQAYLKIKSGTAVSQAVEDIKTRKSREVSERRERITTYVTEALKSADVFVNSQVLSINKKSPADRINEAFRTLIKSLYHKLDYVTEFVDTPKELQAIASESTQLSMDEGNEPNQLAIKEVDNYVARLTARNQPMTIKSITAYFSEQPYGWLELDTTSFLLQLFKAQEVKLRMNHNELQLNDNRLIDYLTKRDYVDRIVVKKRERISSALLKNARDLSKELFGISALPSDEDGLKQKFNEHLYLEKEKLADLLREYRTANYPGEAIVKDGKEVIESILQIQDTTTWFKQLREQRHELQDYAYDVKEVKDFFENQKDKYDAAKKKLAIFENNRTYVTDNHIIELVGKMDNIVNHVKPYDRIQELPELYRAFDEEFLDLVEEECKPVRATIETDLQTVMDELAKDEDLKQKFATTFRSRFEDLKERLDRTNDLYKAVSMQVESDRLKVRCLEELEQARQEVAFQATEVVESTPARADSEPVEQMETTPIKQQQTKTLSKNLLIKGTKTMKSTEDVDQFVEELRKQLLDELDDDTTIHLV</sequence>
<proteinExistence type="predicted"/>